<reference evidence="1 2" key="1">
    <citation type="submission" date="2018-12" db="EMBL/GenBank/DDBJ databases">
        <title>bacterium Hansschlegelia zhihuaiae S113.</title>
        <authorList>
            <person name="He J."/>
        </authorList>
    </citation>
    <scope>NUCLEOTIDE SEQUENCE [LARGE SCALE GENOMIC DNA]</scope>
    <source>
        <strain evidence="1 2">S 113</strain>
    </source>
</reference>
<keyword evidence="2" id="KW-1185">Reference proteome</keyword>
<evidence type="ECO:0000313" key="1">
    <source>
        <dbReference type="EMBL" id="RXF69984.1"/>
    </source>
</evidence>
<comment type="caution">
    <text evidence="1">The sequence shown here is derived from an EMBL/GenBank/DDBJ whole genome shotgun (WGS) entry which is preliminary data.</text>
</comment>
<dbReference type="Proteomes" id="UP000289708">
    <property type="component" value="Unassembled WGS sequence"/>
</dbReference>
<organism evidence="1 2">
    <name type="scientific">Hansschlegelia zhihuaiae</name>
    <dbReference type="NCBI Taxonomy" id="405005"/>
    <lineage>
        <taxon>Bacteria</taxon>
        <taxon>Pseudomonadati</taxon>
        <taxon>Pseudomonadota</taxon>
        <taxon>Alphaproteobacteria</taxon>
        <taxon>Hyphomicrobiales</taxon>
        <taxon>Methylopilaceae</taxon>
        <taxon>Hansschlegelia</taxon>
    </lineage>
</organism>
<dbReference type="EMBL" id="RYFI01000019">
    <property type="protein sequence ID" value="RXF69984.1"/>
    <property type="molecule type" value="Genomic_DNA"/>
</dbReference>
<protein>
    <submittedName>
        <fullName evidence="1">Uncharacterized protein</fullName>
    </submittedName>
</protein>
<sequence>MHTKLTRNQIELAKLVISSDGFVQSLFSDIGLADAFRLNGHADIANEMDRLSGRILELQSAARTLDELGMTDAARQVRQHCSDNAEYDYNTCWDDAEFIARGLANQLAKDLKWAYLVEECIWGHEPYTTADDLVAA</sequence>
<dbReference type="AlphaFoldDB" id="A0A4Q0MA00"/>
<name>A0A4Q0MA00_9HYPH</name>
<evidence type="ECO:0000313" key="2">
    <source>
        <dbReference type="Proteomes" id="UP000289708"/>
    </source>
</evidence>
<proteinExistence type="predicted"/>
<gene>
    <name evidence="1" type="ORF">EK403_17825</name>
</gene>
<dbReference type="RefSeq" id="WP_128778814.1">
    <property type="nucleotide sequence ID" value="NZ_RYFI01000019.1"/>
</dbReference>
<accession>A0A4Q0MA00</accession>